<evidence type="ECO:0000256" key="7">
    <source>
        <dbReference type="SAM" id="SignalP"/>
    </source>
</evidence>
<dbReference type="InterPro" id="IPR008753">
    <property type="entry name" value="Peptidase_M13_N"/>
</dbReference>
<dbReference type="EMBL" id="LUKF01000001">
    <property type="protein sequence ID" value="KYG70542.1"/>
    <property type="molecule type" value="Genomic_DNA"/>
</dbReference>
<dbReference type="GO" id="GO:0004222">
    <property type="term" value="F:metalloendopeptidase activity"/>
    <property type="evidence" value="ECO:0007669"/>
    <property type="project" value="InterPro"/>
</dbReference>
<dbReference type="Pfam" id="PF05649">
    <property type="entry name" value="Peptidase_M13_N"/>
    <property type="match status" value="1"/>
</dbReference>
<keyword evidence="3" id="KW-0479">Metal-binding</keyword>
<dbReference type="PANTHER" id="PTHR11733:SF208">
    <property type="entry name" value="PEPTIDASE M13 C-TERMINAL DOMAIN-CONTAINING PROTEIN"/>
    <property type="match status" value="1"/>
</dbReference>
<keyword evidence="6" id="KW-0482">Metalloprotease</keyword>
<evidence type="ECO:0000256" key="1">
    <source>
        <dbReference type="ARBA" id="ARBA00001947"/>
    </source>
</evidence>
<dbReference type="Pfam" id="PF01431">
    <property type="entry name" value="Peptidase_M13"/>
    <property type="match status" value="1"/>
</dbReference>
<feature type="domain" description="Peptidase M13 C-terminal" evidence="8">
    <location>
        <begin position="471"/>
        <end position="659"/>
    </location>
</feature>
<evidence type="ECO:0000313" key="10">
    <source>
        <dbReference type="EMBL" id="KYG70542.1"/>
    </source>
</evidence>
<feature type="signal peptide" evidence="7">
    <location>
        <begin position="1"/>
        <end position="19"/>
    </location>
</feature>
<dbReference type="Gene3D" id="3.40.390.10">
    <property type="entry name" value="Collagenase (Catalytic Domain)"/>
    <property type="match status" value="1"/>
</dbReference>
<dbReference type="PRINTS" id="PR00786">
    <property type="entry name" value="NEPRILYSIN"/>
</dbReference>
<dbReference type="PANTHER" id="PTHR11733">
    <property type="entry name" value="ZINC METALLOPROTEASE FAMILY M13 NEPRILYSIN-RELATED"/>
    <property type="match status" value="1"/>
</dbReference>
<evidence type="ECO:0000313" key="11">
    <source>
        <dbReference type="Proteomes" id="UP000075391"/>
    </source>
</evidence>
<name>A0A150WW64_BDEBC</name>
<dbReference type="PROSITE" id="PS51885">
    <property type="entry name" value="NEPRILYSIN"/>
    <property type="match status" value="1"/>
</dbReference>
<keyword evidence="5" id="KW-0862">Zinc</keyword>
<dbReference type="OrthoDB" id="4649316at2"/>
<dbReference type="InterPro" id="IPR018497">
    <property type="entry name" value="Peptidase_M13_C"/>
</dbReference>
<evidence type="ECO:0000256" key="3">
    <source>
        <dbReference type="ARBA" id="ARBA00022723"/>
    </source>
</evidence>
<dbReference type="GO" id="GO:0016485">
    <property type="term" value="P:protein processing"/>
    <property type="evidence" value="ECO:0007669"/>
    <property type="project" value="TreeGrafter"/>
</dbReference>
<dbReference type="AlphaFoldDB" id="A0A150WW64"/>
<keyword evidence="4" id="KW-0378">Hydrolase</keyword>
<accession>A0A150WW64</accession>
<dbReference type="Proteomes" id="UP000075391">
    <property type="component" value="Unassembled WGS sequence"/>
</dbReference>
<feature type="chain" id="PRO_5007573837" evidence="7">
    <location>
        <begin position="20"/>
        <end position="662"/>
    </location>
</feature>
<gene>
    <name evidence="10" type="ORF">AZI85_00950</name>
</gene>
<keyword evidence="7" id="KW-0732">Signal</keyword>
<keyword evidence="2" id="KW-0645">Protease</keyword>
<comment type="caution">
    <text evidence="10">The sequence shown here is derived from an EMBL/GenBank/DDBJ whole genome shotgun (WGS) entry which is preliminary data.</text>
</comment>
<evidence type="ECO:0000256" key="5">
    <source>
        <dbReference type="ARBA" id="ARBA00022833"/>
    </source>
</evidence>
<dbReference type="InterPro" id="IPR000718">
    <property type="entry name" value="Peptidase_M13"/>
</dbReference>
<dbReference type="GO" id="GO:0046872">
    <property type="term" value="F:metal ion binding"/>
    <property type="evidence" value="ECO:0007669"/>
    <property type="project" value="UniProtKB-KW"/>
</dbReference>
<sequence length="662" mass="76270">MLKLLLASTLVLSAQAKSAKTAAPSSDIPEKRSFPLSTDVSPCEDFHKYVCEKAEASFKLRPDRRSHTFAFNDSRERLLEVKKKFMKDLPAQKNMDSRSEQIRDVYMSCMNTSAKAKDEKAEVVRMVNEIGKIKTTEELVRYSHENLPKGFGNMVYLWASPNLDNPKKMDAMLYANFMLLPDHKYYEQPELLKEYESLLTMFIQNIEPKVKKADAQARAKAMVAFEQEFIKTYPVTAVRHQRWSEKRVSSQADLLKKYPQLYLKPLFDKIPPEVVVNTPIPESLDFINAQLDKLPLQVWKDVYLYKALGDQMDDGYPKFFQAGFNFEKKFFGGPEKRPDRQERCTTTAGNYFMKEIDAALVDKVFPHFDESKVNEVGARIRQSILEGLEANKWLSKEGKKEAIAKIKTARLQLVKPHTDKEWDFVPLRQYSKTNYVQNMHTYNEARWEKNMTELREPANQDAWGMGPLTVNAYYSSNENKFVLPIGILQYPFYDKDGSVIENLGAVGAVMGHELGHSIDDSGSKYDSQGRLRQWMTTKDIMEFNLRGQKMIDQFNQIGHDGKLTLGENVADLVGLTFAYNAAFPKGQGTEKDKKDFFIAYGRLWCTVIRPDFEKLMRKTDPHSAGWARINEQVKHQPAFAETFQCKPGDKMTLDPKERVQIW</sequence>
<protein>
    <submittedName>
        <fullName evidence="10">Metallopeptidase</fullName>
    </submittedName>
</protein>
<dbReference type="InterPro" id="IPR024079">
    <property type="entry name" value="MetalloPept_cat_dom_sf"/>
</dbReference>
<organism evidence="10 11">
    <name type="scientific">Bdellovibrio bacteriovorus</name>
    <dbReference type="NCBI Taxonomy" id="959"/>
    <lineage>
        <taxon>Bacteria</taxon>
        <taxon>Pseudomonadati</taxon>
        <taxon>Bdellovibrionota</taxon>
        <taxon>Bdellovibrionia</taxon>
        <taxon>Bdellovibrionales</taxon>
        <taxon>Pseudobdellovibrionaceae</taxon>
        <taxon>Bdellovibrio</taxon>
    </lineage>
</organism>
<evidence type="ECO:0000256" key="6">
    <source>
        <dbReference type="ARBA" id="ARBA00023049"/>
    </source>
</evidence>
<evidence type="ECO:0000256" key="4">
    <source>
        <dbReference type="ARBA" id="ARBA00022801"/>
    </source>
</evidence>
<evidence type="ECO:0000256" key="2">
    <source>
        <dbReference type="ARBA" id="ARBA00022670"/>
    </source>
</evidence>
<dbReference type="SUPFAM" id="SSF55486">
    <property type="entry name" value="Metalloproteases ('zincins'), catalytic domain"/>
    <property type="match status" value="1"/>
</dbReference>
<feature type="domain" description="Peptidase M13 N-terminal" evidence="9">
    <location>
        <begin position="42"/>
        <end position="411"/>
    </location>
</feature>
<dbReference type="CDD" id="cd08662">
    <property type="entry name" value="M13"/>
    <property type="match status" value="1"/>
</dbReference>
<dbReference type="RefSeq" id="WP_063242318.1">
    <property type="nucleotide sequence ID" value="NZ_CP168967.1"/>
</dbReference>
<comment type="cofactor">
    <cofactor evidence="1">
        <name>Zn(2+)</name>
        <dbReference type="ChEBI" id="CHEBI:29105"/>
    </cofactor>
</comment>
<reference evidence="10 11" key="1">
    <citation type="submission" date="2016-03" db="EMBL/GenBank/DDBJ databases">
        <authorList>
            <person name="Ploux O."/>
        </authorList>
    </citation>
    <scope>NUCLEOTIDE SEQUENCE [LARGE SCALE GENOMIC DNA]</scope>
    <source>
        <strain evidence="10 11">BER2</strain>
    </source>
</reference>
<evidence type="ECO:0000259" key="8">
    <source>
        <dbReference type="Pfam" id="PF01431"/>
    </source>
</evidence>
<dbReference type="GO" id="GO:0005886">
    <property type="term" value="C:plasma membrane"/>
    <property type="evidence" value="ECO:0007669"/>
    <property type="project" value="TreeGrafter"/>
</dbReference>
<evidence type="ECO:0000259" key="9">
    <source>
        <dbReference type="Pfam" id="PF05649"/>
    </source>
</evidence>
<dbReference type="Gene3D" id="1.10.1380.10">
    <property type="entry name" value="Neutral endopeptidase , domain2"/>
    <property type="match status" value="1"/>
</dbReference>
<proteinExistence type="predicted"/>
<dbReference type="InterPro" id="IPR042089">
    <property type="entry name" value="Peptidase_M13_dom_2"/>
</dbReference>